<feature type="compositionally biased region" description="Basic and acidic residues" evidence="1">
    <location>
        <begin position="129"/>
        <end position="146"/>
    </location>
</feature>
<feature type="region of interest" description="Disordered" evidence="1">
    <location>
        <begin position="245"/>
        <end position="265"/>
    </location>
</feature>
<accession>A0A1Q9CGZ4</accession>
<feature type="region of interest" description="Disordered" evidence="1">
    <location>
        <begin position="112"/>
        <end position="176"/>
    </location>
</feature>
<dbReference type="AlphaFoldDB" id="A0A1Q9CGZ4"/>
<evidence type="ECO:0000313" key="2">
    <source>
        <dbReference type="EMBL" id="OLP82203.1"/>
    </source>
</evidence>
<gene>
    <name evidence="2" type="ORF">AK812_SmicGene37157</name>
</gene>
<dbReference type="EMBL" id="LSRX01001214">
    <property type="protein sequence ID" value="OLP82203.1"/>
    <property type="molecule type" value="Genomic_DNA"/>
</dbReference>
<evidence type="ECO:0000256" key="1">
    <source>
        <dbReference type="SAM" id="MobiDB-lite"/>
    </source>
</evidence>
<reference evidence="2 3" key="1">
    <citation type="submission" date="2016-02" db="EMBL/GenBank/DDBJ databases">
        <title>Genome analysis of coral dinoflagellate symbionts highlights evolutionary adaptations to a symbiotic lifestyle.</title>
        <authorList>
            <person name="Aranda M."/>
            <person name="Li Y."/>
            <person name="Liew Y.J."/>
            <person name="Baumgarten S."/>
            <person name="Simakov O."/>
            <person name="Wilson M."/>
            <person name="Piel J."/>
            <person name="Ashoor H."/>
            <person name="Bougouffa S."/>
            <person name="Bajic V.B."/>
            <person name="Ryu T."/>
            <person name="Ravasi T."/>
            <person name="Bayer T."/>
            <person name="Micklem G."/>
            <person name="Kim H."/>
            <person name="Bhak J."/>
            <person name="Lajeunesse T.C."/>
            <person name="Voolstra C.R."/>
        </authorList>
    </citation>
    <scope>NUCLEOTIDE SEQUENCE [LARGE SCALE GENOMIC DNA]</scope>
    <source>
        <strain evidence="2 3">CCMP2467</strain>
    </source>
</reference>
<keyword evidence="3" id="KW-1185">Reference proteome</keyword>
<evidence type="ECO:0000313" key="3">
    <source>
        <dbReference type="Proteomes" id="UP000186817"/>
    </source>
</evidence>
<feature type="compositionally biased region" description="Acidic residues" evidence="1">
    <location>
        <begin position="147"/>
        <end position="159"/>
    </location>
</feature>
<comment type="caution">
    <text evidence="2">The sequence shown here is derived from an EMBL/GenBank/DDBJ whole genome shotgun (WGS) entry which is preliminary data.</text>
</comment>
<organism evidence="2 3">
    <name type="scientific">Symbiodinium microadriaticum</name>
    <name type="common">Dinoflagellate</name>
    <name type="synonym">Zooxanthella microadriatica</name>
    <dbReference type="NCBI Taxonomy" id="2951"/>
    <lineage>
        <taxon>Eukaryota</taxon>
        <taxon>Sar</taxon>
        <taxon>Alveolata</taxon>
        <taxon>Dinophyceae</taxon>
        <taxon>Suessiales</taxon>
        <taxon>Symbiodiniaceae</taxon>
        <taxon>Symbiodinium</taxon>
    </lineage>
</organism>
<dbReference type="Proteomes" id="UP000186817">
    <property type="component" value="Unassembled WGS sequence"/>
</dbReference>
<protein>
    <submittedName>
        <fullName evidence="2">Uncharacterized protein</fullName>
    </submittedName>
</protein>
<name>A0A1Q9CGZ4_SYMMI</name>
<sequence>MCNNFETPKSKTNTPIMLPDSSCSKCQACNLDLLTCSGEALAALDGAATIKRARIKRRDMLIASSRKNSSITIEKAASAAVLVWYPVAMLHLEAHAIGRRISYETLSTSRRFTRRGRGGTGVHKNGRTKAGEKDGKEDEALAHPEEEGPDDDDNQDAYEETSCPALGDEDGYGYDTCSYPAAVREEEEDENYQDFELEEGEALAFNALEELDPESSESGNAIQLQLAAIAAFVKETRKARPDIAIAQPRRDDDGSLYVPSGNDAEPLANMEKREQVYSMDPAVCLYTATEQALHTAQAVMADDATADLNSEVVEALLGLLQNRVTQVLAQEERAHPTFSRLVARQ</sequence>
<proteinExistence type="predicted"/>